<dbReference type="SUPFAM" id="SSF56059">
    <property type="entry name" value="Glutathione synthetase ATP-binding domain-like"/>
    <property type="match status" value="1"/>
</dbReference>
<reference evidence="1 2" key="1">
    <citation type="submission" date="2020-06" db="EMBL/GenBank/DDBJ databases">
        <authorList>
            <person name="Qiu C."/>
            <person name="Liu Z."/>
        </authorList>
    </citation>
    <scope>NUCLEOTIDE SEQUENCE [LARGE SCALE GENOMIC DNA]</scope>
    <source>
        <strain evidence="1 2">EM 1</strain>
    </source>
</reference>
<organism evidence="1 2">
    <name type="scientific">Undibacterium oligocarboniphilum</name>
    <dbReference type="NCBI Taxonomy" id="666702"/>
    <lineage>
        <taxon>Bacteria</taxon>
        <taxon>Pseudomonadati</taxon>
        <taxon>Pseudomonadota</taxon>
        <taxon>Betaproteobacteria</taxon>
        <taxon>Burkholderiales</taxon>
        <taxon>Oxalobacteraceae</taxon>
        <taxon>Undibacterium</taxon>
    </lineage>
</organism>
<gene>
    <name evidence="1" type="ORF">HV832_06940</name>
</gene>
<dbReference type="Proteomes" id="UP000588051">
    <property type="component" value="Unassembled WGS sequence"/>
</dbReference>
<protein>
    <submittedName>
        <fullName evidence="1">RimK family alpha-L-glutamate ligase</fullName>
    </submittedName>
</protein>
<dbReference type="AlphaFoldDB" id="A0A850QMF9"/>
<proteinExistence type="predicted"/>
<keyword evidence="2" id="KW-1185">Reference proteome</keyword>
<name>A0A850QMF9_9BURK</name>
<comment type="caution">
    <text evidence="1">The sequence shown here is derived from an EMBL/GenBank/DDBJ whole genome shotgun (WGS) entry which is preliminary data.</text>
</comment>
<dbReference type="EMBL" id="JABXYJ010000003">
    <property type="protein sequence ID" value="NVO77564.1"/>
    <property type="molecule type" value="Genomic_DNA"/>
</dbReference>
<keyword evidence="1" id="KW-0436">Ligase</keyword>
<evidence type="ECO:0000313" key="2">
    <source>
        <dbReference type="Proteomes" id="UP000588051"/>
    </source>
</evidence>
<sequence>MAVPVEVAAQAFSPLIGLAPMMRHVFEGRDLQPLATALLKRAGDDPDDVNALMDCVTVMQLAGHKELAMTMQQQAIAQQSLYTFAPKAQVGLKLLVIMGPGDLMANTPVELLLEDSDVELSLLYLSLDTPWPEMVPEHDVLLVAIAESNANQELLRQVGLMTANWPRPVINLPQRIAVLSRDGVCAVLQNCPGVDMPLTARAERATVEQLAQGQIPLRSLLSDADFPLIIRPLGSHAGTQLEKMNAPQDLLPYLQQVSAEEFYLSRFVDYSGSDGQFRKYRVAVVEGKPYICHYAISSHWMIHYLNAGMGESAEKRAEEAACMEHFDQEFGLRHQAAILAIDQRMGLPYLGIDCAETQDGKLLIFEVDNAMIVHALDPVDLYPYKKPAMEKVFKAFRQLLEHARHHPDTPAASAECVS</sequence>
<evidence type="ECO:0000313" key="1">
    <source>
        <dbReference type="EMBL" id="NVO77564.1"/>
    </source>
</evidence>
<dbReference type="RefSeq" id="WP_176802821.1">
    <property type="nucleotide sequence ID" value="NZ_JABXYJ010000003.1"/>
</dbReference>
<dbReference type="GO" id="GO:0016874">
    <property type="term" value="F:ligase activity"/>
    <property type="evidence" value="ECO:0007669"/>
    <property type="project" value="UniProtKB-KW"/>
</dbReference>
<accession>A0A850QMF9</accession>